<dbReference type="PANTHER" id="PTHR33799:SF1">
    <property type="entry name" value="PTS SYSTEM MANNOSE-SPECIFIC EIIAB COMPONENT-RELATED"/>
    <property type="match status" value="1"/>
</dbReference>
<evidence type="ECO:0000256" key="1">
    <source>
        <dbReference type="ARBA" id="ARBA00004496"/>
    </source>
</evidence>
<dbReference type="PANTHER" id="PTHR33799">
    <property type="entry name" value="PTS PERMEASE-RELATED-RELATED"/>
    <property type="match status" value="1"/>
</dbReference>
<accession>A0AAU9D626</accession>
<dbReference type="InterPro" id="IPR036662">
    <property type="entry name" value="PTS_EIIA_man-typ_sf"/>
</dbReference>
<dbReference type="GO" id="GO:0016301">
    <property type="term" value="F:kinase activity"/>
    <property type="evidence" value="ECO:0007669"/>
    <property type="project" value="UniProtKB-KW"/>
</dbReference>
<dbReference type="InterPro" id="IPR033887">
    <property type="entry name" value="PTS_IIA_man"/>
</dbReference>
<dbReference type="GO" id="GO:0009401">
    <property type="term" value="P:phosphoenolpyruvate-dependent sugar phosphotransferase system"/>
    <property type="evidence" value="ECO:0007669"/>
    <property type="project" value="UniProtKB-KW"/>
</dbReference>
<keyword evidence="5" id="KW-0808">Transferase</keyword>
<reference evidence="9 10" key="1">
    <citation type="journal article" date="2023" name="Microbiol. Spectr.">
        <title>Symbiosis of Carpenter Bees with Uncharacterized Lactic Acid Bacteria Showing NAD Auxotrophy.</title>
        <authorList>
            <person name="Kawasaki S."/>
            <person name="Ozawa K."/>
            <person name="Mori T."/>
            <person name="Yamamoto A."/>
            <person name="Ito M."/>
            <person name="Ohkuma M."/>
            <person name="Sakamoto M."/>
            <person name="Matsutani M."/>
        </authorList>
    </citation>
    <scope>NUCLEOTIDE SEQUENCE [LARGE SCALE GENOMIC DNA]</scope>
    <source>
        <strain evidence="9 10">XA3</strain>
    </source>
</reference>
<dbReference type="Pfam" id="PF03610">
    <property type="entry name" value="EIIA-man"/>
    <property type="match status" value="1"/>
</dbReference>
<dbReference type="RefSeq" id="WP_317634796.1">
    <property type="nucleotide sequence ID" value="NZ_AP026802.1"/>
</dbReference>
<evidence type="ECO:0000256" key="4">
    <source>
        <dbReference type="ARBA" id="ARBA00022597"/>
    </source>
</evidence>
<keyword evidence="7" id="KW-0418">Kinase</keyword>
<evidence type="ECO:0000256" key="5">
    <source>
        <dbReference type="ARBA" id="ARBA00022679"/>
    </source>
</evidence>
<protein>
    <submittedName>
        <fullName evidence="9">PTS fructose transporter subunit IIA</fullName>
    </submittedName>
</protein>
<comment type="subcellular location">
    <subcellularLocation>
        <location evidence="1">Cytoplasm</location>
    </subcellularLocation>
</comment>
<dbReference type="SUPFAM" id="SSF53062">
    <property type="entry name" value="PTS system fructose IIA component-like"/>
    <property type="match status" value="1"/>
</dbReference>
<evidence type="ECO:0000256" key="2">
    <source>
        <dbReference type="ARBA" id="ARBA00022448"/>
    </source>
</evidence>
<dbReference type="AlphaFoldDB" id="A0AAU9D626"/>
<dbReference type="GO" id="GO:0016020">
    <property type="term" value="C:membrane"/>
    <property type="evidence" value="ECO:0007669"/>
    <property type="project" value="InterPro"/>
</dbReference>
<evidence type="ECO:0000313" key="9">
    <source>
        <dbReference type="EMBL" id="BDR58978.1"/>
    </source>
</evidence>
<feature type="domain" description="PTS EIIA type-4" evidence="8">
    <location>
        <begin position="1"/>
        <end position="120"/>
    </location>
</feature>
<evidence type="ECO:0000256" key="3">
    <source>
        <dbReference type="ARBA" id="ARBA00022490"/>
    </source>
</evidence>
<keyword evidence="6" id="KW-0598">Phosphotransferase system</keyword>
<keyword evidence="4" id="KW-0762">Sugar transport</keyword>
<evidence type="ECO:0000256" key="7">
    <source>
        <dbReference type="ARBA" id="ARBA00022777"/>
    </source>
</evidence>
<dbReference type="InterPro" id="IPR051471">
    <property type="entry name" value="Bacterial_PTS_sugar_comp"/>
</dbReference>
<dbReference type="CDD" id="cd00006">
    <property type="entry name" value="PTS_IIA_man"/>
    <property type="match status" value="1"/>
</dbReference>
<dbReference type="InterPro" id="IPR004701">
    <property type="entry name" value="PTS_EIIA_man-typ"/>
</dbReference>
<evidence type="ECO:0000313" key="10">
    <source>
        <dbReference type="Proteomes" id="UP001321861"/>
    </source>
</evidence>
<dbReference type="PROSITE" id="PS51096">
    <property type="entry name" value="PTS_EIIA_TYPE_4"/>
    <property type="match status" value="1"/>
</dbReference>
<dbReference type="GO" id="GO:0005737">
    <property type="term" value="C:cytoplasm"/>
    <property type="evidence" value="ECO:0007669"/>
    <property type="project" value="UniProtKB-SubCell"/>
</dbReference>
<keyword evidence="2" id="KW-0813">Transport</keyword>
<keyword evidence="3" id="KW-0963">Cytoplasm</keyword>
<dbReference type="EMBL" id="AP026802">
    <property type="protein sequence ID" value="BDR58978.1"/>
    <property type="molecule type" value="Genomic_DNA"/>
</dbReference>
<organism evidence="9 10">
    <name type="scientific">Xylocopilactobacillus apicola</name>
    <dbReference type="NCBI Taxonomy" id="2932184"/>
    <lineage>
        <taxon>Bacteria</taxon>
        <taxon>Bacillati</taxon>
        <taxon>Bacillota</taxon>
        <taxon>Bacilli</taxon>
        <taxon>Lactobacillales</taxon>
        <taxon>Lactobacillaceae</taxon>
        <taxon>Xylocopilactobacillus</taxon>
    </lineage>
</organism>
<dbReference type="Gene3D" id="3.40.50.510">
    <property type="entry name" value="Phosphotransferase system, mannose-type IIA component"/>
    <property type="match status" value="1"/>
</dbReference>
<sequence length="141" mass="15905">MQLFLVSHGQLAKGMKNSIEMISGKHDNLQDFSMSETDSPEIIRQRVEKAIEEHSGEEIILISDFPGGSINTCLTKLINERVFLISGMNIMMILELVLEQTNKNIQELIESGIRSAKNSIVLVKLNKEETHNNDIGDDFFD</sequence>
<evidence type="ECO:0000259" key="8">
    <source>
        <dbReference type="PROSITE" id="PS51096"/>
    </source>
</evidence>
<evidence type="ECO:0000256" key="6">
    <source>
        <dbReference type="ARBA" id="ARBA00022683"/>
    </source>
</evidence>
<dbReference type="Proteomes" id="UP001321861">
    <property type="component" value="Chromosome"/>
</dbReference>
<dbReference type="KEGG" id="xap:XA3_14190"/>
<keyword evidence="10" id="KW-1185">Reference proteome</keyword>
<gene>
    <name evidence="9" type="ORF">XA3_14190</name>
</gene>
<proteinExistence type="predicted"/>
<name>A0AAU9D626_9LACO</name>